<dbReference type="Proteomes" id="UP000482295">
    <property type="component" value="Unassembled WGS sequence"/>
</dbReference>
<name>A0A7C9HF72_9BACT</name>
<evidence type="ECO:0000313" key="4">
    <source>
        <dbReference type="Proteomes" id="UP000482295"/>
    </source>
</evidence>
<keyword evidence="4" id="KW-1185">Reference proteome</keyword>
<accession>A0A7C9HF72</accession>
<keyword evidence="1" id="KW-0812">Transmembrane</keyword>
<dbReference type="EMBL" id="VVIQ01000003">
    <property type="protein sequence ID" value="MUL27386.1"/>
    <property type="molecule type" value="Genomic_DNA"/>
</dbReference>
<evidence type="ECO:0000313" key="3">
    <source>
        <dbReference type="EMBL" id="MUL27386.1"/>
    </source>
</evidence>
<comment type="caution">
    <text evidence="3">The sequence shown here is derived from an EMBL/GenBank/DDBJ whole genome shotgun (WGS) entry which is preliminary data.</text>
</comment>
<protein>
    <submittedName>
        <fullName evidence="3">DUF4359 domain-containing protein</fullName>
    </submittedName>
</protein>
<gene>
    <name evidence="3" type="ORF">F0475_03470</name>
</gene>
<dbReference type="InterPro" id="IPR025640">
    <property type="entry name" value="GYF_2"/>
</dbReference>
<evidence type="ECO:0000256" key="1">
    <source>
        <dbReference type="SAM" id="Phobius"/>
    </source>
</evidence>
<feature type="domain" description="GYF" evidence="2">
    <location>
        <begin position="3"/>
        <end position="48"/>
    </location>
</feature>
<dbReference type="Pfam" id="PF14237">
    <property type="entry name" value="GYF_2"/>
    <property type="match status" value="1"/>
</dbReference>
<keyword evidence="1" id="KW-1133">Transmembrane helix</keyword>
<reference evidence="3 4" key="1">
    <citation type="submission" date="2019-09" db="EMBL/GenBank/DDBJ databases">
        <title>Prevotella A2879 sp. nov., isolated from an abscess of a patient.</title>
        <authorList>
            <person name="Buhl M."/>
            <person name="Oberhettinger P."/>
        </authorList>
    </citation>
    <scope>NUCLEOTIDE SEQUENCE [LARGE SCALE GENOMIC DNA]</scope>
    <source>
        <strain evidence="3 4">A2879</strain>
    </source>
</reference>
<proteinExistence type="predicted"/>
<evidence type="ECO:0000259" key="2">
    <source>
        <dbReference type="Pfam" id="PF14237"/>
    </source>
</evidence>
<dbReference type="AlphaFoldDB" id="A0A7C9HF72"/>
<sequence length="288" mass="31837">MEYYIEIDNEKQGPYSLKELSQRKIIATTLVMPTDTQQWIPAWQIEELRPILEGKDPIDDETTAQDLPYVEATPVEPATQQAAAPQTVVIQKKSHTGCLLGTLIVLVAFIIVLILTCPKPEQHKDVLSDVITNTVNDAVNDTTNTTGNELVDNAFRSISNAFAGKVIRSAVDNLVTVDNHIIYSTGKVHYAGQNHTVSVGLLGHIFTIDEDDLQEAARQYYKNSEVNLKEQIRQKAQKMIQDNIVEPATSTIEDMVDGALNGLLDNIGLGNSKADIKRQIQQSTDSIL</sequence>
<keyword evidence="1" id="KW-0472">Membrane</keyword>
<organism evidence="3 4">
    <name type="scientific">Prevotella vespertina</name>
    <dbReference type="NCBI Taxonomy" id="2608404"/>
    <lineage>
        <taxon>Bacteria</taxon>
        <taxon>Pseudomonadati</taxon>
        <taxon>Bacteroidota</taxon>
        <taxon>Bacteroidia</taxon>
        <taxon>Bacteroidales</taxon>
        <taxon>Prevotellaceae</taxon>
        <taxon>Prevotella</taxon>
    </lineage>
</organism>
<feature type="transmembrane region" description="Helical" evidence="1">
    <location>
        <begin position="97"/>
        <end position="115"/>
    </location>
</feature>
<dbReference type="RefSeq" id="WP_155715377.1">
    <property type="nucleotide sequence ID" value="NZ_VVIQ01000003.1"/>
</dbReference>